<dbReference type="GeneID" id="9523732"/>
<dbReference type="EMBL" id="ABSU01000004">
    <property type="protein sequence ID" value="EFE35260.1"/>
    <property type="molecule type" value="Genomic_DNA"/>
</dbReference>
<feature type="coiled-coil region" evidence="1">
    <location>
        <begin position="192"/>
        <end position="219"/>
    </location>
</feature>
<evidence type="ECO:0000259" key="3">
    <source>
        <dbReference type="PROSITE" id="PS50181"/>
    </source>
</evidence>
<organism evidence="4 5">
    <name type="scientific">Arthroderma benhamiae (strain ATCC MYA-4681 / CBS 112371)</name>
    <name type="common">Trichophyton mentagrophytes</name>
    <dbReference type="NCBI Taxonomy" id="663331"/>
    <lineage>
        <taxon>Eukaryota</taxon>
        <taxon>Fungi</taxon>
        <taxon>Dikarya</taxon>
        <taxon>Ascomycota</taxon>
        <taxon>Pezizomycotina</taxon>
        <taxon>Eurotiomycetes</taxon>
        <taxon>Eurotiomycetidae</taxon>
        <taxon>Onygenales</taxon>
        <taxon>Arthrodermataceae</taxon>
        <taxon>Trichophyton</taxon>
    </lineage>
</organism>
<dbReference type="OMA" id="YENDRYT"/>
<feature type="compositionally biased region" description="Basic and acidic residues" evidence="2">
    <location>
        <begin position="88"/>
        <end position="102"/>
    </location>
</feature>
<evidence type="ECO:0000256" key="2">
    <source>
        <dbReference type="SAM" id="MobiDB-lite"/>
    </source>
</evidence>
<evidence type="ECO:0000313" key="4">
    <source>
        <dbReference type="EMBL" id="EFE35260.1"/>
    </source>
</evidence>
<dbReference type="PROSITE" id="PS50181">
    <property type="entry name" value="FBOX"/>
    <property type="match status" value="1"/>
</dbReference>
<keyword evidence="1" id="KW-0175">Coiled coil</keyword>
<dbReference type="SUPFAM" id="SSF81383">
    <property type="entry name" value="F-box domain"/>
    <property type="match status" value="1"/>
</dbReference>
<proteinExistence type="predicted"/>
<dbReference type="RefSeq" id="XP_003015905.1">
    <property type="nucleotide sequence ID" value="XM_003015859.1"/>
</dbReference>
<name>D4APP9_ARTBC</name>
<feature type="domain" description="F-box" evidence="3">
    <location>
        <begin position="223"/>
        <end position="269"/>
    </location>
</feature>
<protein>
    <recommendedName>
        <fullName evidence="3">F-box domain-containing protein</fullName>
    </recommendedName>
</protein>
<sequence length="760" mass="86115">MSSSGAPYCIICGALIHNRTRRNEWPGQYRAGKHVCFHHYINSYGTNPAHTIRLVRAASLNEEPFLTGVARFVHGERLLRAPSNPYERYENDRYTNETKSDEFPSQGRTSEDHPLPGFVFHDACWGILKALVHPQEISIPRLYDLCLSFPSQEFGLLTWGHGYESSVSDAEIVTQYRSTYQQSFFLRDPFDIPELQEALDEAEKERSNESTAVRNIITERADCDKFYSLPFEIREDIQCMLSLRDVFNLRIASRSFGSMPLSQHFWRSRFLPSFERGFIFEALRPQLDQSTSGATIHYNWKALYEKTNPNLKHFEAIRNRKRIWECNKSLAALLISQPPLEDGGAYSMEEHNHVLWRTAAAKPLEPPRTQPGRGRFPGSAPLPPPSIVKEHAIRVPMQVSHVGMSLVCFGGNTYVSGIRISTPDEKEVRLGYIRPDNEVIFDISQKGAESNSHPLTGFAICADPGGIRGIRTATADGTLSNWAGDHHDVPSTLRLCLNERVTHIKAKFDAFRMISLSVPEEEKIHSQNPPCLSPRKATLWYPHIPCEHQSLHELDFVYQDEPQPSLLSYQQPHILLMFGGEKGSYLPYLTKISVSTLGGILTWIDFHYECDGAPLSCLPVYQAREKHGNQSKIQFNIDGPGGERVTGFRVKDKQWRTPKNEPISFSIATLEVTTNRGRSFTFDANVLPKIRLPLGHGQQKKKKLDIEPGSTITGIYITHEPPNGLTGLGIVSEKVKSVIDKEEEEEEAEATELVCWRWAY</sequence>
<keyword evidence="5" id="KW-1185">Reference proteome</keyword>
<evidence type="ECO:0000313" key="5">
    <source>
        <dbReference type="Proteomes" id="UP000008866"/>
    </source>
</evidence>
<dbReference type="InterPro" id="IPR001810">
    <property type="entry name" value="F-box_dom"/>
</dbReference>
<dbReference type="HOGENOM" id="CLU_012355_0_0_1"/>
<evidence type="ECO:0000256" key="1">
    <source>
        <dbReference type="SAM" id="Coils"/>
    </source>
</evidence>
<dbReference type="AlphaFoldDB" id="D4APP9"/>
<accession>D4APP9</accession>
<reference evidence="5" key="1">
    <citation type="journal article" date="2011" name="Genome Biol.">
        <title>Comparative and functional genomics provide insights into the pathogenicity of dermatophytic fungi.</title>
        <authorList>
            <person name="Burmester A."/>
            <person name="Shelest E."/>
            <person name="Gloeckner G."/>
            <person name="Heddergott C."/>
            <person name="Schindler S."/>
            <person name="Staib P."/>
            <person name="Heidel A."/>
            <person name="Felder M."/>
            <person name="Petzold A."/>
            <person name="Szafranski K."/>
            <person name="Feuermann M."/>
            <person name="Pedruzzi I."/>
            <person name="Priebe S."/>
            <person name="Groth M."/>
            <person name="Winkler R."/>
            <person name="Li W."/>
            <person name="Kniemeyer O."/>
            <person name="Schroeckh V."/>
            <person name="Hertweck C."/>
            <person name="Hube B."/>
            <person name="White T.C."/>
            <person name="Platzer M."/>
            <person name="Guthke R."/>
            <person name="Heitman J."/>
            <person name="Woestemeyer J."/>
            <person name="Zipfel P.F."/>
            <person name="Monod M."/>
            <person name="Brakhage A.A."/>
        </authorList>
    </citation>
    <scope>NUCLEOTIDE SEQUENCE [LARGE SCALE GENOMIC DNA]</scope>
    <source>
        <strain evidence="5">ATCC MYA-4681 / CBS 112371</strain>
    </source>
</reference>
<dbReference type="KEGG" id="abe:ARB_06217"/>
<dbReference type="InterPro" id="IPR036047">
    <property type="entry name" value="F-box-like_dom_sf"/>
</dbReference>
<dbReference type="eggNOG" id="ENOG502SZ3F">
    <property type="taxonomic scope" value="Eukaryota"/>
</dbReference>
<dbReference type="Pfam" id="PF24539">
    <property type="entry name" value="DUF7600"/>
    <property type="match status" value="1"/>
</dbReference>
<feature type="region of interest" description="Disordered" evidence="2">
    <location>
        <begin position="88"/>
        <end position="110"/>
    </location>
</feature>
<comment type="caution">
    <text evidence="4">The sequence shown here is derived from an EMBL/GenBank/DDBJ whole genome shotgun (WGS) entry which is preliminary data.</text>
</comment>
<dbReference type="Proteomes" id="UP000008866">
    <property type="component" value="Unassembled WGS sequence"/>
</dbReference>
<dbReference type="InterPro" id="IPR056021">
    <property type="entry name" value="DUF7600"/>
</dbReference>
<gene>
    <name evidence="4" type="ORF">ARB_06217</name>
</gene>